<dbReference type="Proteomes" id="UP000712600">
    <property type="component" value="Unassembled WGS sequence"/>
</dbReference>
<accession>A0A8S9PG29</accession>
<comment type="caution">
    <text evidence="2">The sequence shown here is derived from an EMBL/GenBank/DDBJ whole genome shotgun (WGS) entry which is preliminary data.</text>
</comment>
<name>A0A8S9PG29_BRACR</name>
<proteinExistence type="predicted"/>
<dbReference type="EMBL" id="QGKX02001521">
    <property type="protein sequence ID" value="KAF3511773.1"/>
    <property type="molecule type" value="Genomic_DNA"/>
</dbReference>
<reference evidence="2" key="1">
    <citation type="submission" date="2019-12" db="EMBL/GenBank/DDBJ databases">
        <title>Genome sequencing and annotation of Brassica cretica.</title>
        <authorList>
            <person name="Studholme D.J."/>
            <person name="Sarris P."/>
        </authorList>
    </citation>
    <scope>NUCLEOTIDE SEQUENCE</scope>
    <source>
        <strain evidence="2">PFS-109/04</strain>
        <tissue evidence="2">Leaf</tissue>
    </source>
</reference>
<gene>
    <name evidence="2" type="ORF">F2Q69_00007901</name>
</gene>
<feature type="region of interest" description="Disordered" evidence="1">
    <location>
        <begin position="110"/>
        <end position="133"/>
    </location>
</feature>
<evidence type="ECO:0000313" key="3">
    <source>
        <dbReference type="Proteomes" id="UP000712600"/>
    </source>
</evidence>
<organism evidence="2 3">
    <name type="scientific">Brassica cretica</name>
    <name type="common">Mustard</name>
    <dbReference type="NCBI Taxonomy" id="69181"/>
    <lineage>
        <taxon>Eukaryota</taxon>
        <taxon>Viridiplantae</taxon>
        <taxon>Streptophyta</taxon>
        <taxon>Embryophyta</taxon>
        <taxon>Tracheophyta</taxon>
        <taxon>Spermatophyta</taxon>
        <taxon>Magnoliopsida</taxon>
        <taxon>eudicotyledons</taxon>
        <taxon>Gunneridae</taxon>
        <taxon>Pentapetalae</taxon>
        <taxon>rosids</taxon>
        <taxon>malvids</taxon>
        <taxon>Brassicales</taxon>
        <taxon>Brassicaceae</taxon>
        <taxon>Brassiceae</taxon>
        <taxon>Brassica</taxon>
    </lineage>
</organism>
<dbReference type="AlphaFoldDB" id="A0A8S9PG29"/>
<evidence type="ECO:0000256" key="1">
    <source>
        <dbReference type="SAM" id="MobiDB-lite"/>
    </source>
</evidence>
<protein>
    <submittedName>
        <fullName evidence="2">Uncharacterized protein</fullName>
    </submittedName>
</protein>
<sequence length="176" mass="20351">MQKDVRGGRRGETTKLAPPYSTATLGLVTKKTPIDTFEEFADPNKAVNSKECINRLLKDEWDVYDSLFYNARLGVSIDPTRFRDSTSIDANSIASIDTLIMSSDEYADRRERRTKRRYDEASTSIQHRDPWPRDDKTSIDTFEEFANPKKAVNSKECTNRVLKDEWDDYDSLFYNA</sequence>
<evidence type="ECO:0000313" key="2">
    <source>
        <dbReference type="EMBL" id="KAF3511773.1"/>
    </source>
</evidence>